<name>A0A917RK74_9ACTN</name>
<feature type="region of interest" description="Disordered" evidence="1">
    <location>
        <begin position="1"/>
        <end position="33"/>
    </location>
</feature>
<keyword evidence="4" id="KW-1185">Reference proteome</keyword>
<dbReference type="Gene3D" id="3.30.565.10">
    <property type="entry name" value="Histidine kinase-like ATPase, C-terminal domain"/>
    <property type="match status" value="1"/>
</dbReference>
<evidence type="ECO:0000259" key="2">
    <source>
        <dbReference type="Pfam" id="PF13581"/>
    </source>
</evidence>
<dbReference type="InterPro" id="IPR036890">
    <property type="entry name" value="HATPase_C_sf"/>
</dbReference>
<feature type="compositionally biased region" description="Polar residues" evidence="1">
    <location>
        <begin position="1"/>
        <end position="12"/>
    </location>
</feature>
<evidence type="ECO:0000256" key="1">
    <source>
        <dbReference type="SAM" id="MobiDB-lite"/>
    </source>
</evidence>
<organism evidence="3 4">
    <name type="scientific">Sphaerisporangium melleum</name>
    <dbReference type="NCBI Taxonomy" id="321316"/>
    <lineage>
        <taxon>Bacteria</taxon>
        <taxon>Bacillati</taxon>
        <taxon>Actinomycetota</taxon>
        <taxon>Actinomycetes</taxon>
        <taxon>Streptosporangiales</taxon>
        <taxon>Streptosporangiaceae</taxon>
        <taxon>Sphaerisporangium</taxon>
    </lineage>
</organism>
<feature type="domain" description="Histidine kinase/HSP90-like ATPase" evidence="2">
    <location>
        <begin position="67"/>
        <end position="192"/>
    </location>
</feature>
<reference evidence="3" key="2">
    <citation type="submission" date="2020-09" db="EMBL/GenBank/DDBJ databases">
        <authorList>
            <person name="Sun Q."/>
            <person name="Ohkuma M."/>
        </authorList>
    </citation>
    <scope>NUCLEOTIDE SEQUENCE</scope>
    <source>
        <strain evidence="3">JCM 13064</strain>
    </source>
</reference>
<protein>
    <recommendedName>
        <fullName evidence="2">Histidine kinase/HSP90-like ATPase domain-containing protein</fullName>
    </recommendedName>
</protein>
<reference evidence="3" key="1">
    <citation type="journal article" date="2014" name="Int. J. Syst. Evol. Microbiol.">
        <title>Complete genome sequence of Corynebacterium casei LMG S-19264T (=DSM 44701T), isolated from a smear-ripened cheese.</title>
        <authorList>
            <consortium name="US DOE Joint Genome Institute (JGI-PGF)"/>
            <person name="Walter F."/>
            <person name="Albersmeier A."/>
            <person name="Kalinowski J."/>
            <person name="Ruckert C."/>
        </authorList>
    </citation>
    <scope>NUCLEOTIDE SEQUENCE</scope>
    <source>
        <strain evidence="3">JCM 13064</strain>
    </source>
</reference>
<sequence>MRAEQPVQQEAHPSTGAPAWPHGQAGGAGVPAQERWTGEESAAALVAGAFRVLVTTLRPGSASRCGRVVLRAALAGAGVAESDIGDAEIIVAELAANSETHARGPYELRVHCLSGIPMWCEVVDGGQDADAIAAILTRLQESDRGPDDSGAAGPARPAIDTEIDGLLDELLDAASLAESGRGLLLAHRLSNGHCYAYPTTMSAGGGSGKAVAFALPAPAATAAPALRPEMAPPAPRPAPTWG</sequence>
<dbReference type="Pfam" id="PF13581">
    <property type="entry name" value="HATPase_c_2"/>
    <property type="match status" value="1"/>
</dbReference>
<evidence type="ECO:0000313" key="4">
    <source>
        <dbReference type="Proteomes" id="UP000645217"/>
    </source>
</evidence>
<proteinExistence type="predicted"/>
<dbReference type="InterPro" id="IPR003594">
    <property type="entry name" value="HATPase_dom"/>
</dbReference>
<dbReference type="AlphaFoldDB" id="A0A917RK74"/>
<dbReference type="RefSeq" id="WP_189166716.1">
    <property type="nucleotide sequence ID" value="NZ_BMNT01000044.1"/>
</dbReference>
<gene>
    <name evidence="3" type="ORF">GCM10007964_63080</name>
</gene>
<evidence type="ECO:0000313" key="3">
    <source>
        <dbReference type="EMBL" id="GGL12417.1"/>
    </source>
</evidence>
<accession>A0A917RK74</accession>
<dbReference type="Proteomes" id="UP000645217">
    <property type="component" value="Unassembled WGS sequence"/>
</dbReference>
<comment type="caution">
    <text evidence="3">The sequence shown here is derived from an EMBL/GenBank/DDBJ whole genome shotgun (WGS) entry which is preliminary data.</text>
</comment>
<dbReference type="EMBL" id="BMNT01000044">
    <property type="protein sequence ID" value="GGL12417.1"/>
    <property type="molecule type" value="Genomic_DNA"/>
</dbReference>